<dbReference type="EMBL" id="JAIWYP010000004">
    <property type="protein sequence ID" value="KAH3840434.1"/>
    <property type="molecule type" value="Genomic_DNA"/>
</dbReference>
<gene>
    <name evidence="1" type="ORF">DPMN_113883</name>
</gene>
<dbReference type="AlphaFoldDB" id="A0A9D4QR81"/>
<comment type="caution">
    <text evidence="1">The sequence shown here is derived from an EMBL/GenBank/DDBJ whole genome shotgun (WGS) entry which is preliminary data.</text>
</comment>
<dbReference type="Proteomes" id="UP000828390">
    <property type="component" value="Unassembled WGS sequence"/>
</dbReference>
<keyword evidence="2" id="KW-1185">Reference proteome</keyword>
<proteinExistence type="predicted"/>
<accession>A0A9D4QR81</accession>
<reference evidence="1" key="2">
    <citation type="submission" date="2020-11" db="EMBL/GenBank/DDBJ databases">
        <authorList>
            <person name="McCartney M.A."/>
            <person name="Auch B."/>
            <person name="Kono T."/>
            <person name="Mallez S."/>
            <person name="Becker A."/>
            <person name="Gohl D.M."/>
            <person name="Silverstein K.A.T."/>
            <person name="Koren S."/>
            <person name="Bechman K.B."/>
            <person name="Herman A."/>
            <person name="Abrahante J.E."/>
            <person name="Garbe J."/>
        </authorList>
    </citation>
    <scope>NUCLEOTIDE SEQUENCE</scope>
    <source>
        <strain evidence="1">Duluth1</strain>
        <tissue evidence="1">Whole animal</tissue>
    </source>
</reference>
<name>A0A9D4QR81_DREPO</name>
<sequence>MPLWLLQETPTQFTTVPESLQDRRCTCRRLLDYLRLCQNRLDSCKRLRLPDIL</sequence>
<evidence type="ECO:0000313" key="2">
    <source>
        <dbReference type="Proteomes" id="UP000828390"/>
    </source>
</evidence>
<organism evidence="1 2">
    <name type="scientific">Dreissena polymorpha</name>
    <name type="common">Zebra mussel</name>
    <name type="synonym">Mytilus polymorpha</name>
    <dbReference type="NCBI Taxonomy" id="45954"/>
    <lineage>
        <taxon>Eukaryota</taxon>
        <taxon>Metazoa</taxon>
        <taxon>Spiralia</taxon>
        <taxon>Lophotrochozoa</taxon>
        <taxon>Mollusca</taxon>
        <taxon>Bivalvia</taxon>
        <taxon>Autobranchia</taxon>
        <taxon>Heteroconchia</taxon>
        <taxon>Euheterodonta</taxon>
        <taxon>Imparidentia</taxon>
        <taxon>Neoheterodontei</taxon>
        <taxon>Myida</taxon>
        <taxon>Dreissenoidea</taxon>
        <taxon>Dreissenidae</taxon>
        <taxon>Dreissena</taxon>
    </lineage>
</organism>
<protein>
    <submittedName>
        <fullName evidence="1">Uncharacterized protein</fullName>
    </submittedName>
</protein>
<reference evidence="1" key="1">
    <citation type="journal article" date="2019" name="bioRxiv">
        <title>The Genome of the Zebra Mussel, Dreissena polymorpha: A Resource for Invasive Species Research.</title>
        <authorList>
            <person name="McCartney M.A."/>
            <person name="Auch B."/>
            <person name="Kono T."/>
            <person name="Mallez S."/>
            <person name="Zhang Y."/>
            <person name="Obille A."/>
            <person name="Becker A."/>
            <person name="Abrahante J.E."/>
            <person name="Garbe J."/>
            <person name="Badalamenti J.P."/>
            <person name="Herman A."/>
            <person name="Mangelson H."/>
            <person name="Liachko I."/>
            <person name="Sullivan S."/>
            <person name="Sone E.D."/>
            <person name="Koren S."/>
            <person name="Silverstein K.A.T."/>
            <person name="Beckman K.B."/>
            <person name="Gohl D.M."/>
        </authorList>
    </citation>
    <scope>NUCLEOTIDE SEQUENCE</scope>
    <source>
        <strain evidence="1">Duluth1</strain>
        <tissue evidence="1">Whole animal</tissue>
    </source>
</reference>
<evidence type="ECO:0000313" key="1">
    <source>
        <dbReference type="EMBL" id="KAH3840434.1"/>
    </source>
</evidence>